<organism evidence="2">
    <name type="scientific">Candidatus Mycoplasma haematominutum 'Birmingham 1'</name>
    <dbReference type="NCBI Taxonomy" id="1116213"/>
    <lineage>
        <taxon>Bacteria</taxon>
        <taxon>Bacillati</taxon>
        <taxon>Mycoplasmatota</taxon>
        <taxon>Mollicutes</taxon>
        <taxon>Mycoplasmataceae</taxon>
        <taxon>Mycoplasma</taxon>
    </lineage>
</organism>
<feature type="domain" description="YqaJ viral recombinase" evidence="1">
    <location>
        <begin position="34"/>
        <end position="195"/>
    </location>
</feature>
<evidence type="ECO:0000259" key="1">
    <source>
        <dbReference type="Pfam" id="PF09588"/>
    </source>
</evidence>
<dbReference type="OrthoDB" id="403948at2"/>
<dbReference type="InterPro" id="IPR019080">
    <property type="entry name" value="YqaJ_viral_recombinase"/>
</dbReference>
<dbReference type="InterPro" id="IPR011604">
    <property type="entry name" value="PDDEXK-like_dom_sf"/>
</dbReference>
<gene>
    <name evidence="2" type="ORF">MHM_01370</name>
</gene>
<protein>
    <recommendedName>
        <fullName evidence="1">YqaJ viral recombinase domain-containing protein</fullName>
    </recommendedName>
</protein>
<dbReference type="KEGG" id="mhb:MHM_01370"/>
<proteinExistence type="predicted"/>
<dbReference type="EMBL" id="HE613254">
    <property type="protein sequence ID" value="CCE66655.1"/>
    <property type="molecule type" value="Genomic_DNA"/>
</dbReference>
<dbReference type="PATRIC" id="fig|1116213.3.peg.148"/>
<name>G8C2V7_9MOLU</name>
<accession>G8C2V7</accession>
<evidence type="ECO:0000313" key="2">
    <source>
        <dbReference type="EMBL" id="CCE66655.1"/>
    </source>
</evidence>
<dbReference type="SUPFAM" id="SSF52980">
    <property type="entry name" value="Restriction endonuclease-like"/>
    <property type="match status" value="1"/>
</dbReference>
<reference evidence="2" key="1">
    <citation type="submission" date="2011-11" db="EMBL/GenBank/DDBJ databases">
        <title>Complete genome sequence of Candidatus Mycoplasma haemominutum.</title>
        <authorList>
            <person name="Barker E.N."/>
            <person name="Darby A.C."/>
            <person name="Helps C.R."/>
            <person name="Peters I.R."/>
            <person name="Hughes M.A."/>
            <person name="Radford A.D."/>
            <person name="Novacco M."/>
            <person name="Boretti F."/>
            <person name="Hofmann-Lehmann R."/>
            <person name="Tasker S."/>
        </authorList>
    </citation>
    <scope>NUCLEOTIDE SEQUENCE</scope>
    <source>
        <strain evidence="2">Birmingham 1</strain>
    </source>
</reference>
<dbReference type="InterPro" id="IPR011335">
    <property type="entry name" value="Restrct_endonuc-II-like"/>
</dbReference>
<dbReference type="NCBIfam" id="NF045868">
    <property type="entry name" value="MPN551_DNA_bnd"/>
    <property type="match status" value="1"/>
</dbReference>
<dbReference type="Gene3D" id="3.90.320.10">
    <property type="match status" value="1"/>
</dbReference>
<dbReference type="Pfam" id="PF09588">
    <property type="entry name" value="YqaJ"/>
    <property type="match status" value="1"/>
</dbReference>
<reference evidence="2" key="2">
    <citation type="submission" date="2011-11" db="EMBL/GenBank/DDBJ databases">
        <authorList>
            <person name="Barker E."/>
        </authorList>
    </citation>
    <scope>NUCLEOTIDE SEQUENCE</scope>
    <source>
        <strain evidence="2">Birmingham 1</strain>
    </source>
</reference>
<sequence length="287" mass="33566">MKFKNYLYPEDFYFANNQIILTNLGRIKSTRFRRKITGSRIAAVIGRNKYHSPFQVWCDILGFTESEIEPYFSNAGTVIEKVLLEYAKKELNKSFKSYDSKEIGYDAFPDHEIFGGIPDGEEIVGKKVQSVIEIKTTPIDSYIYTFKDNELRLVKDKEGIPKVKEYKGNIHKWFAFSENQLRIPEEYQYQLALYLYLRQIEKGYFCIGFLNTSHYLKPETFTARPKAELGKTNPQIVIIDEMNIDLEKFSQVIAEAESWYRRHVIKGVSPPMTPQDLNWIRFGFPAL</sequence>
<dbReference type="HOGENOM" id="CLU_084220_0_0_14"/>
<dbReference type="AlphaFoldDB" id="G8C2V7"/>
<dbReference type="RefSeq" id="WP_015511520.1">
    <property type="nucleotide sequence ID" value="NC_021007.1"/>
</dbReference>